<proteinExistence type="predicted"/>
<evidence type="ECO:0000313" key="1">
    <source>
        <dbReference type="EnsemblMetazoa" id="PPA35909.1"/>
    </source>
</evidence>
<organism evidence="1 2">
    <name type="scientific">Pristionchus pacificus</name>
    <name type="common">Parasitic nematode worm</name>
    <dbReference type="NCBI Taxonomy" id="54126"/>
    <lineage>
        <taxon>Eukaryota</taxon>
        <taxon>Metazoa</taxon>
        <taxon>Ecdysozoa</taxon>
        <taxon>Nematoda</taxon>
        <taxon>Chromadorea</taxon>
        <taxon>Rhabditida</taxon>
        <taxon>Rhabditina</taxon>
        <taxon>Diplogasteromorpha</taxon>
        <taxon>Diplogasteroidea</taxon>
        <taxon>Neodiplogasteridae</taxon>
        <taxon>Pristionchus</taxon>
    </lineage>
</organism>
<reference evidence="2" key="1">
    <citation type="journal article" date="2008" name="Nat. Genet.">
        <title>The Pristionchus pacificus genome provides a unique perspective on nematode lifestyle and parasitism.</title>
        <authorList>
            <person name="Dieterich C."/>
            <person name="Clifton S.W."/>
            <person name="Schuster L.N."/>
            <person name="Chinwalla A."/>
            <person name="Delehaunty K."/>
            <person name="Dinkelacker I."/>
            <person name="Fulton L."/>
            <person name="Fulton R."/>
            <person name="Godfrey J."/>
            <person name="Minx P."/>
            <person name="Mitreva M."/>
            <person name="Roeseler W."/>
            <person name="Tian H."/>
            <person name="Witte H."/>
            <person name="Yang S.P."/>
            <person name="Wilson R.K."/>
            <person name="Sommer R.J."/>
        </authorList>
    </citation>
    <scope>NUCLEOTIDE SEQUENCE [LARGE SCALE GENOMIC DNA]</scope>
    <source>
        <strain evidence="2">PS312</strain>
    </source>
</reference>
<gene>
    <name evidence="1" type="primary">WBGene00274278</name>
</gene>
<sequence>MTSAASSIPSGSKIKDYKLQTCLVSRAGFEKETTLPWKATTEESSAASRFLANSSCFWYSFMPAN</sequence>
<protein>
    <submittedName>
        <fullName evidence="1">Uncharacterized protein</fullName>
    </submittedName>
</protein>
<keyword evidence="2" id="KW-1185">Reference proteome</keyword>
<dbReference type="EnsemblMetazoa" id="PPA35909.1">
    <property type="protein sequence ID" value="PPA35909.1"/>
    <property type="gene ID" value="WBGene00274278"/>
</dbReference>
<accession>A0A8R1UQ76</accession>
<reference evidence="1" key="2">
    <citation type="submission" date="2022-06" db="UniProtKB">
        <authorList>
            <consortium name="EnsemblMetazoa"/>
        </authorList>
    </citation>
    <scope>IDENTIFICATION</scope>
    <source>
        <strain evidence="1">PS312</strain>
    </source>
</reference>
<name>A0A2A6BNL7_PRIPA</name>
<evidence type="ECO:0000313" key="2">
    <source>
        <dbReference type="Proteomes" id="UP000005239"/>
    </source>
</evidence>
<dbReference type="AlphaFoldDB" id="A0A2A6BNL7"/>
<dbReference type="Proteomes" id="UP000005239">
    <property type="component" value="Unassembled WGS sequence"/>
</dbReference>
<accession>A0A2A6BNL7</accession>